<dbReference type="STRING" id="1192034.CAP_5529"/>
<dbReference type="Proteomes" id="UP000019678">
    <property type="component" value="Unassembled WGS sequence"/>
</dbReference>
<proteinExistence type="predicted"/>
<reference evidence="2 3" key="1">
    <citation type="submission" date="2013-05" db="EMBL/GenBank/DDBJ databases">
        <title>Genome assembly of Chondromyces apiculatus DSM 436.</title>
        <authorList>
            <person name="Sharma G."/>
            <person name="Khatri I."/>
            <person name="Kaur C."/>
            <person name="Mayilraj S."/>
            <person name="Subramanian S."/>
        </authorList>
    </citation>
    <scope>NUCLEOTIDE SEQUENCE [LARGE SCALE GENOMIC DNA]</scope>
    <source>
        <strain evidence="2 3">DSM 436</strain>
    </source>
</reference>
<protein>
    <submittedName>
        <fullName evidence="2">Uncharacterized protein</fullName>
    </submittedName>
</protein>
<organism evidence="2 3">
    <name type="scientific">Chondromyces apiculatus DSM 436</name>
    <dbReference type="NCBI Taxonomy" id="1192034"/>
    <lineage>
        <taxon>Bacteria</taxon>
        <taxon>Pseudomonadati</taxon>
        <taxon>Myxococcota</taxon>
        <taxon>Polyangia</taxon>
        <taxon>Polyangiales</taxon>
        <taxon>Polyangiaceae</taxon>
        <taxon>Chondromyces</taxon>
    </lineage>
</organism>
<evidence type="ECO:0000313" key="2">
    <source>
        <dbReference type="EMBL" id="EYF03545.1"/>
    </source>
</evidence>
<name>A0A017T438_9BACT</name>
<dbReference type="EMBL" id="ASRX01000045">
    <property type="protein sequence ID" value="EYF03545.1"/>
    <property type="molecule type" value="Genomic_DNA"/>
</dbReference>
<comment type="caution">
    <text evidence="2">The sequence shown here is derived from an EMBL/GenBank/DDBJ whole genome shotgun (WGS) entry which is preliminary data.</text>
</comment>
<dbReference type="AlphaFoldDB" id="A0A017T438"/>
<evidence type="ECO:0000256" key="1">
    <source>
        <dbReference type="SAM" id="MobiDB-lite"/>
    </source>
</evidence>
<gene>
    <name evidence="2" type="ORF">CAP_5529</name>
</gene>
<evidence type="ECO:0000313" key="3">
    <source>
        <dbReference type="Proteomes" id="UP000019678"/>
    </source>
</evidence>
<feature type="region of interest" description="Disordered" evidence="1">
    <location>
        <begin position="1"/>
        <end position="52"/>
    </location>
</feature>
<keyword evidence="3" id="KW-1185">Reference proteome</keyword>
<accession>A0A017T438</accession>
<sequence>MLRGGRPHAPSGSFLAQTVGHTRSRRLHQPLREGRKNMASLPSRLLPAWFHP</sequence>